<gene>
    <name evidence="2" type="ORF">Cco03nite_79040</name>
</gene>
<sequence>MLWAGAGAAVSVGVMRAVYAESINPDNPLAGLVVGERPEPQAAEGWTTVRVMASALNHHDLWSLRGVGLSAEQLPMILGCDAAGVDEDGNEVVVHAVVGDPAAGDGDETLDPKRSLLSERHQGTLADLVTVPRRNLVPKPEGMTWTDAACLPTAWLTAYRMLTTRGRLREGGSVLVQGAGGGVATAAIVLAGALGARVYATSRDAAKRENAAGLGATVLAPGERLPERVDVVVETVGEATFDHSVKSTKPGGRIVVSGSTSGHLATVDLRRIFFLQQEVVGSTMGTRDELAALLELMAARKIAPVVDTVFDFADARGAFERLAAGAGFGKIVLDHQG</sequence>
<organism evidence="2 3">
    <name type="scientific">Catellatospora coxensis</name>
    <dbReference type="NCBI Taxonomy" id="310354"/>
    <lineage>
        <taxon>Bacteria</taxon>
        <taxon>Bacillati</taxon>
        <taxon>Actinomycetota</taxon>
        <taxon>Actinomycetes</taxon>
        <taxon>Micromonosporales</taxon>
        <taxon>Micromonosporaceae</taxon>
        <taxon>Catellatospora</taxon>
    </lineage>
</organism>
<feature type="domain" description="Enoyl reductase (ER)" evidence="1">
    <location>
        <begin position="27"/>
        <end position="333"/>
    </location>
</feature>
<dbReference type="Pfam" id="PF13602">
    <property type="entry name" value="ADH_zinc_N_2"/>
    <property type="match status" value="1"/>
</dbReference>
<comment type="caution">
    <text evidence="2">The sequence shown here is derived from an EMBL/GenBank/DDBJ whole genome shotgun (WGS) entry which is preliminary data.</text>
</comment>
<evidence type="ECO:0000259" key="1">
    <source>
        <dbReference type="SMART" id="SM00829"/>
    </source>
</evidence>
<dbReference type="SUPFAM" id="SSF51735">
    <property type="entry name" value="NAD(P)-binding Rossmann-fold domains"/>
    <property type="match status" value="1"/>
</dbReference>
<dbReference type="InterPro" id="IPR013154">
    <property type="entry name" value="ADH-like_N"/>
</dbReference>
<dbReference type="Pfam" id="PF08240">
    <property type="entry name" value="ADH_N"/>
    <property type="match status" value="1"/>
</dbReference>
<dbReference type="InterPro" id="IPR036291">
    <property type="entry name" value="NAD(P)-bd_dom_sf"/>
</dbReference>
<dbReference type="PANTHER" id="PTHR45033">
    <property type="match status" value="1"/>
</dbReference>
<dbReference type="SMART" id="SM00829">
    <property type="entry name" value="PKS_ER"/>
    <property type="match status" value="1"/>
</dbReference>
<proteinExistence type="predicted"/>
<dbReference type="InterPro" id="IPR011032">
    <property type="entry name" value="GroES-like_sf"/>
</dbReference>
<dbReference type="SUPFAM" id="SSF50129">
    <property type="entry name" value="GroES-like"/>
    <property type="match status" value="1"/>
</dbReference>
<dbReference type="Gene3D" id="3.90.180.10">
    <property type="entry name" value="Medium-chain alcohol dehydrogenases, catalytic domain"/>
    <property type="match status" value="1"/>
</dbReference>
<dbReference type="GO" id="GO:0016491">
    <property type="term" value="F:oxidoreductase activity"/>
    <property type="evidence" value="ECO:0007669"/>
    <property type="project" value="InterPro"/>
</dbReference>
<evidence type="ECO:0000313" key="3">
    <source>
        <dbReference type="Proteomes" id="UP000630887"/>
    </source>
</evidence>
<dbReference type="EMBL" id="BONI01000122">
    <property type="protein sequence ID" value="GIG11204.1"/>
    <property type="molecule type" value="Genomic_DNA"/>
</dbReference>
<reference evidence="2 3" key="1">
    <citation type="submission" date="2021-01" db="EMBL/GenBank/DDBJ databases">
        <title>Whole genome shotgun sequence of Catellatospora coxensis NBRC 107359.</title>
        <authorList>
            <person name="Komaki H."/>
            <person name="Tamura T."/>
        </authorList>
    </citation>
    <scope>NUCLEOTIDE SEQUENCE [LARGE SCALE GENOMIC DNA]</scope>
    <source>
        <strain evidence="2 3">NBRC 107359</strain>
    </source>
</reference>
<dbReference type="Gene3D" id="3.40.50.720">
    <property type="entry name" value="NAD(P)-binding Rossmann-like Domain"/>
    <property type="match status" value="1"/>
</dbReference>
<dbReference type="InterPro" id="IPR020843">
    <property type="entry name" value="ER"/>
</dbReference>
<dbReference type="Proteomes" id="UP000630887">
    <property type="component" value="Unassembled WGS sequence"/>
</dbReference>
<accession>A0A8J3L4E5</accession>
<dbReference type="AlphaFoldDB" id="A0A8J3L4E5"/>
<keyword evidence="3" id="KW-1185">Reference proteome</keyword>
<name>A0A8J3L4E5_9ACTN</name>
<dbReference type="InterPro" id="IPR052711">
    <property type="entry name" value="Zinc_ADH-like"/>
</dbReference>
<dbReference type="PANTHER" id="PTHR45033:SF3">
    <property type="entry name" value="DEHYDROGENASE, PUTATIVE (AFU_ORTHOLOGUE AFUA_2G13270)-RELATED"/>
    <property type="match status" value="1"/>
</dbReference>
<protein>
    <submittedName>
        <fullName evidence="2">Zn-dependent oxidoreductase</fullName>
    </submittedName>
</protein>
<evidence type="ECO:0000313" key="2">
    <source>
        <dbReference type="EMBL" id="GIG11204.1"/>
    </source>
</evidence>